<dbReference type="PANTHER" id="PTHR42923">
    <property type="entry name" value="PROTOPORPHYRINOGEN OXIDASE"/>
    <property type="match status" value="1"/>
</dbReference>
<gene>
    <name evidence="3" type="ORF">ASPSYDRAFT_161677</name>
</gene>
<dbReference type="FunFam" id="1.10.405.20:FF:000002">
    <property type="entry name" value="Amine oxidase, flavin-containing superfamily"/>
    <property type="match status" value="1"/>
</dbReference>
<keyword evidence="4" id="KW-1185">Reference proteome</keyword>
<dbReference type="Gene3D" id="3.50.50.60">
    <property type="entry name" value="FAD/NAD(P)-binding domain"/>
    <property type="match status" value="1"/>
</dbReference>
<evidence type="ECO:0000313" key="4">
    <source>
        <dbReference type="Proteomes" id="UP000184356"/>
    </source>
</evidence>
<dbReference type="Proteomes" id="UP000184356">
    <property type="component" value="Unassembled WGS sequence"/>
</dbReference>
<accession>A0A1L9T344</accession>
<dbReference type="RefSeq" id="XP_040697644.1">
    <property type="nucleotide sequence ID" value="XM_040843016.1"/>
</dbReference>
<dbReference type="Pfam" id="PF13450">
    <property type="entry name" value="NAD_binding_8"/>
    <property type="match status" value="1"/>
</dbReference>
<dbReference type="GeneID" id="63759089"/>
<evidence type="ECO:0000256" key="2">
    <source>
        <dbReference type="SAM" id="SignalP"/>
    </source>
</evidence>
<feature type="region of interest" description="Disordered" evidence="1">
    <location>
        <begin position="382"/>
        <end position="403"/>
    </location>
</feature>
<proteinExistence type="predicted"/>
<evidence type="ECO:0000256" key="1">
    <source>
        <dbReference type="SAM" id="MobiDB-lite"/>
    </source>
</evidence>
<dbReference type="VEuPathDB" id="FungiDB:ASPSYDRAFT_161677"/>
<feature type="signal peptide" evidence="2">
    <location>
        <begin position="1"/>
        <end position="23"/>
    </location>
</feature>
<name>A0A1L9T344_9EURO</name>
<sequence>MRPSTGAIKLIVLTSIWLGLVSPLPSPEKGKDVDPDVITRDVAIIGGGASGTYAAVRLKQLGQSVVLVEQEDHLGGHTNTYDDNGNPIDYGVWVYSNTTEARNFFAYLNIPTTVQNLSRDPNGTQRYDFRSGEFVAPPSGNVTEAMMRYVLLLLQHPYLENGWDLPDPVPEDLLLPFRDFIEKYDLDAAAETLRLYVQGLGEILDCPTVYIMKYFNFDVAQGIQSGFLRPASLDNSEAYRAATANLGDDLLLSSTILQMNRSNPDNDDNDDNKASVTPDSRQTILVRTPLGLKTIQASKIFITVPPILSNLNAFDLDARESQIFAKFRATTYTTSILQMTGLPRTVQFLNSGIDTPYNIPPIPGTYIFLPTTNPSLRIAYLGGDGDGNNNNKTGEGGEGEEGEETLPFDTVKRIMTENALSLRNAGYDVSIPEIRAYANHYPFGLRVSAAEIAGGFYRDLYALQGYRDTYYSGAAFHAHDSGALWRFTERVIGEYGLAG</sequence>
<protein>
    <recommendedName>
        <fullName evidence="5">Amine oxidase domain-containing protein</fullName>
    </recommendedName>
</protein>
<dbReference type="Gene3D" id="1.10.405.20">
    <property type="match status" value="1"/>
</dbReference>
<evidence type="ECO:0000313" key="3">
    <source>
        <dbReference type="EMBL" id="OJJ53838.1"/>
    </source>
</evidence>
<organism evidence="3 4">
    <name type="scientific">Aspergillus sydowii CBS 593.65</name>
    <dbReference type="NCBI Taxonomy" id="1036612"/>
    <lineage>
        <taxon>Eukaryota</taxon>
        <taxon>Fungi</taxon>
        <taxon>Dikarya</taxon>
        <taxon>Ascomycota</taxon>
        <taxon>Pezizomycotina</taxon>
        <taxon>Eurotiomycetes</taxon>
        <taxon>Eurotiomycetidae</taxon>
        <taxon>Eurotiales</taxon>
        <taxon>Aspergillaceae</taxon>
        <taxon>Aspergillus</taxon>
        <taxon>Aspergillus subgen. Nidulantes</taxon>
    </lineage>
</organism>
<dbReference type="AlphaFoldDB" id="A0A1L9T344"/>
<dbReference type="InterPro" id="IPR036188">
    <property type="entry name" value="FAD/NAD-bd_sf"/>
</dbReference>
<dbReference type="InterPro" id="IPR050464">
    <property type="entry name" value="Zeta_carotene_desat/Oxidored"/>
</dbReference>
<keyword evidence="2" id="KW-0732">Signal</keyword>
<dbReference type="Gene3D" id="3.30.70.1990">
    <property type="match status" value="1"/>
</dbReference>
<evidence type="ECO:0008006" key="5">
    <source>
        <dbReference type="Google" id="ProtNLM"/>
    </source>
</evidence>
<dbReference type="OrthoDB" id="68575at2759"/>
<dbReference type="SUPFAM" id="SSF51905">
    <property type="entry name" value="FAD/NAD(P)-binding domain"/>
    <property type="match status" value="1"/>
</dbReference>
<reference evidence="4" key="1">
    <citation type="journal article" date="2017" name="Genome Biol.">
        <title>Comparative genomics reveals high biological diversity and specific adaptations in the industrially and medically important fungal genus Aspergillus.</title>
        <authorList>
            <person name="de Vries R.P."/>
            <person name="Riley R."/>
            <person name="Wiebenga A."/>
            <person name="Aguilar-Osorio G."/>
            <person name="Amillis S."/>
            <person name="Uchima C.A."/>
            <person name="Anderluh G."/>
            <person name="Asadollahi M."/>
            <person name="Askin M."/>
            <person name="Barry K."/>
            <person name="Battaglia E."/>
            <person name="Bayram O."/>
            <person name="Benocci T."/>
            <person name="Braus-Stromeyer S.A."/>
            <person name="Caldana C."/>
            <person name="Canovas D."/>
            <person name="Cerqueira G.C."/>
            <person name="Chen F."/>
            <person name="Chen W."/>
            <person name="Choi C."/>
            <person name="Clum A."/>
            <person name="Dos Santos R.A."/>
            <person name="Damasio A.R."/>
            <person name="Diallinas G."/>
            <person name="Emri T."/>
            <person name="Fekete E."/>
            <person name="Flipphi M."/>
            <person name="Freyberg S."/>
            <person name="Gallo A."/>
            <person name="Gournas C."/>
            <person name="Habgood R."/>
            <person name="Hainaut M."/>
            <person name="Harispe M.L."/>
            <person name="Henrissat B."/>
            <person name="Hilden K.S."/>
            <person name="Hope R."/>
            <person name="Hossain A."/>
            <person name="Karabika E."/>
            <person name="Karaffa L."/>
            <person name="Karanyi Z."/>
            <person name="Krasevec N."/>
            <person name="Kuo A."/>
            <person name="Kusch H."/>
            <person name="LaButti K."/>
            <person name="Lagendijk E.L."/>
            <person name="Lapidus A."/>
            <person name="Levasseur A."/>
            <person name="Lindquist E."/>
            <person name="Lipzen A."/>
            <person name="Logrieco A.F."/>
            <person name="MacCabe A."/>
            <person name="Maekelae M.R."/>
            <person name="Malavazi I."/>
            <person name="Melin P."/>
            <person name="Meyer V."/>
            <person name="Mielnichuk N."/>
            <person name="Miskei M."/>
            <person name="Molnar A.P."/>
            <person name="Mule G."/>
            <person name="Ngan C.Y."/>
            <person name="Orejas M."/>
            <person name="Orosz E."/>
            <person name="Ouedraogo J.P."/>
            <person name="Overkamp K.M."/>
            <person name="Park H.-S."/>
            <person name="Perrone G."/>
            <person name="Piumi F."/>
            <person name="Punt P.J."/>
            <person name="Ram A.F."/>
            <person name="Ramon A."/>
            <person name="Rauscher S."/>
            <person name="Record E."/>
            <person name="Riano-Pachon D.M."/>
            <person name="Robert V."/>
            <person name="Roehrig J."/>
            <person name="Ruller R."/>
            <person name="Salamov A."/>
            <person name="Salih N.S."/>
            <person name="Samson R.A."/>
            <person name="Sandor E."/>
            <person name="Sanguinetti M."/>
            <person name="Schuetze T."/>
            <person name="Sepcic K."/>
            <person name="Shelest E."/>
            <person name="Sherlock G."/>
            <person name="Sophianopoulou V."/>
            <person name="Squina F.M."/>
            <person name="Sun H."/>
            <person name="Susca A."/>
            <person name="Todd R.B."/>
            <person name="Tsang A."/>
            <person name="Unkles S.E."/>
            <person name="van de Wiele N."/>
            <person name="van Rossen-Uffink D."/>
            <person name="Oliveira J.V."/>
            <person name="Vesth T.C."/>
            <person name="Visser J."/>
            <person name="Yu J.-H."/>
            <person name="Zhou M."/>
            <person name="Andersen M.R."/>
            <person name="Archer D.B."/>
            <person name="Baker S.E."/>
            <person name="Benoit I."/>
            <person name="Brakhage A.A."/>
            <person name="Braus G.H."/>
            <person name="Fischer R."/>
            <person name="Frisvad J.C."/>
            <person name="Goldman G.H."/>
            <person name="Houbraken J."/>
            <person name="Oakley B."/>
            <person name="Pocsi I."/>
            <person name="Scazzocchio C."/>
            <person name="Seiboth B."/>
            <person name="vanKuyk P.A."/>
            <person name="Wortman J."/>
            <person name="Dyer P.S."/>
            <person name="Grigoriev I.V."/>
        </authorList>
    </citation>
    <scope>NUCLEOTIDE SEQUENCE [LARGE SCALE GENOMIC DNA]</scope>
    <source>
        <strain evidence="4">CBS 593.65</strain>
    </source>
</reference>
<dbReference type="PANTHER" id="PTHR42923:SF26">
    <property type="entry name" value="FMN REDUCTASE LOT6, PUTATIVE (AFU_ORTHOLOGUE AFUA_7G06600)-RELATED"/>
    <property type="match status" value="1"/>
</dbReference>
<feature type="chain" id="PRO_5012747398" description="Amine oxidase domain-containing protein" evidence="2">
    <location>
        <begin position="24"/>
        <end position="499"/>
    </location>
</feature>
<dbReference type="GO" id="GO:0016491">
    <property type="term" value="F:oxidoreductase activity"/>
    <property type="evidence" value="ECO:0007669"/>
    <property type="project" value="TreeGrafter"/>
</dbReference>
<dbReference type="EMBL" id="KV878596">
    <property type="protein sequence ID" value="OJJ53838.1"/>
    <property type="molecule type" value="Genomic_DNA"/>
</dbReference>